<dbReference type="Gene3D" id="3.30.40.10">
    <property type="entry name" value="Zinc/RING finger domain, C3HC4 (zinc finger)"/>
    <property type="match status" value="1"/>
</dbReference>
<gene>
    <name evidence="2" type="ORF">ECRASSUSDP1_LOCUS12790</name>
</gene>
<dbReference type="InterPro" id="IPR013083">
    <property type="entry name" value="Znf_RING/FYVE/PHD"/>
</dbReference>
<evidence type="ECO:0000313" key="2">
    <source>
        <dbReference type="EMBL" id="CAI2371467.1"/>
    </source>
</evidence>
<proteinExistence type="predicted"/>
<reference evidence="2" key="1">
    <citation type="submission" date="2023-07" db="EMBL/GenBank/DDBJ databases">
        <authorList>
            <consortium name="AG Swart"/>
            <person name="Singh M."/>
            <person name="Singh A."/>
            <person name="Seah K."/>
            <person name="Emmerich C."/>
        </authorList>
    </citation>
    <scope>NUCLEOTIDE SEQUENCE</scope>
    <source>
        <strain evidence="2">DP1</strain>
    </source>
</reference>
<comment type="caution">
    <text evidence="2">The sequence shown here is derived from an EMBL/GenBank/DDBJ whole genome shotgun (WGS) entry which is preliminary data.</text>
</comment>
<dbReference type="AlphaFoldDB" id="A0AAD1UQX7"/>
<dbReference type="Proteomes" id="UP001295684">
    <property type="component" value="Unassembled WGS sequence"/>
</dbReference>
<keyword evidence="1" id="KW-0472">Membrane</keyword>
<feature type="transmembrane region" description="Helical" evidence="1">
    <location>
        <begin position="192"/>
        <end position="214"/>
    </location>
</feature>
<keyword evidence="3" id="KW-1185">Reference proteome</keyword>
<evidence type="ECO:0000313" key="3">
    <source>
        <dbReference type="Proteomes" id="UP001295684"/>
    </source>
</evidence>
<accession>A0AAD1UQX7</accession>
<evidence type="ECO:0008006" key="4">
    <source>
        <dbReference type="Google" id="ProtNLM"/>
    </source>
</evidence>
<sequence length="232" mass="27009">MDPLSNRQICIYPLDGRPIEDLYALKCGHHFCKEWIKPHCENQMECKVLPFCPLCKVPIEGNFYSGLISPAAKNPDNENSVRILNENEKLFCPACESGEVILPRLDYERKNETTDEEEKKFLTDQNIVAKCRKEGVEYCKFVKVIRQCAFYCKCTECGYQICTYCKKKYTEGHELYLFRACHPLENERMTNIVCSFLCVPLIVIFEIICAPFSLCYYQCSLCRNDEKSDFNT</sequence>
<protein>
    <recommendedName>
        <fullName evidence="4">RING-type domain-containing protein</fullName>
    </recommendedName>
</protein>
<evidence type="ECO:0000256" key="1">
    <source>
        <dbReference type="SAM" id="Phobius"/>
    </source>
</evidence>
<dbReference type="SUPFAM" id="SSF57850">
    <property type="entry name" value="RING/U-box"/>
    <property type="match status" value="1"/>
</dbReference>
<keyword evidence="1" id="KW-1133">Transmembrane helix</keyword>
<name>A0AAD1UQX7_EUPCR</name>
<dbReference type="EMBL" id="CAMPGE010012705">
    <property type="protein sequence ID" value="CAI2371467.1"/>
    <property type="molecule type" value="Genomic_DNA"/>
</dbReference>
<keyword evidence="1" id="KW-0812">Transmembrane</keyword>
<organism evidence="2 3">
    <name type="scientific">Euplotes crassus</name>
    <dbReference type="NCBI Taxonomy" id="5936"/>
    <lineage>
        <taxon>Eukaryota</taxon>
        <taxon>Sar</taxon>
        <taxon>Alveolata</taxon>
        <taxon>Ciliophora</taxon>
        <taxon>Intramacronucleata</taxon>
        <taxon>Spirotrichea</taxon>
        <taxon>Hypotrichia</taxon>
        <taxon>Euplotida</taxon>
        <taxon>Euplotidae</taxon>
        <taxon>Moneuplotes</taxon>
    </lineage>
</organism>